<dbReference type="InterPro" id="IPR029045">
    <property type="entry name" value="ClpP/crotonase-like_dom_sf"/>
</dbReference>
<dbReference type="AlphaFoldDB" id="A0A348WEL0"/>
<evidence type="ECO:0008006" key="4">
    <source>
        <dbReference type="Google" id="ProtNLM"/>
    </source>
</evidence>
<protein>
    <recommendedName>
        <fullName evidence="4">Periplasmic protein-like</fullName>
    </recommendedName>
</protein>
<dbReference type="SUPFAM" id="SSF52096">
    <property type="entry name" value="ClpP/crotonase"/>
    <property type="match status" value="1"/>
</dbReference>
<feature type="region of interest" description="Disordered" evidence="1">
    <location>
        <begin position="1"/>
        <end position="22"/>
    </location>
</feature>
<dbReference type="Proteomes" id="UP000264719">
    <property type="component" value="Unassembled WGS sequence"/>
</dbReference>
<comment type="caution">
    <text evidence="2">The sequence shown here is derived from an EMBL/GenBank/DDBJ whole genome shotgun (WGS) entry which is preliminary data.</text>
</comment>
<organism evidence="2 3">
    <name type="scientific">Roseovarius nubinhibens</name>
    <dbReference type="NCBI Taxonomy" id="314263"/>
    <lineage>
        <taxon>Bacteria</taxon>
        <taxon>Pseudomonadati</taxon>
        <taxon>Pseudomonadota</taxon>
        <taxon>Alphaproteobacteria</taxon>
        <taxon>Rhodobacterales</taxon>
        <taxon>Roseobacteraceae</taxon>
        <taxon>Roseovarius</taxon>
    </lineage>
</organism>
<evidence type="ECO:0000313" key="2">
    <source>
        <dbReference type="EMBL" id="HAR52972.1"/>
    </source>
</evidence>
<accession>A0A348WEL0</accession>
<feature type="region of interest" description="Disordered" evidence="1">
    <location>
        <begin position="57"/>
        <end position="95"/>
    </location>
</feature>
<evidence type="ECO:0000256" key="1">
    <source>
        <dbReference type="SAM" id="MobiDB-lite"/>
    </source>
</evidence>
<dbReference type="Gene3D" id="3.90.226.10">
    <property type="entry name" value="2-enoyl-CoA Hydratase, Chain A, domain 1"/>
    <property type="match status" value="1"/>
</dbReference>
<dbReference type="EMBL" id="DMVW01000131">
    <property type="protein sequence ID" value="HAR52972.1"/>
    <property type="molecule type" value="Genomic_DNA"/>
</dbReference>
<sequence>MSRPADPEADPETGSEPAETGPPLVARILTGVLVLQLGLGGLLVLGDVQIGAFPGFGPEAPPLSDPVRPGDQRRVFRPDRDRPGTQPARPPGDIPTRLTLDQIEGTTYRLEGEIAPGDAARMIERLASLTPAAERLVLQSPGGVVQEALALGRHIREAGLTTQMLAGEFCYSACPYVLAAGATRDIDETAQVGVHQHYFGESTILPAAFAVEDIQTGQGEVVGYLVEMGIDLRVMQPALTTPPDEIYVLLPEELRDYGFIADGD</sequence>
<feature type="compositionally biased region" description="Basic and acidic residues" evidence="1">
    <location>
        <begin position="68"/>
        <end position="83"/>
    </location>
</feature>
<dbReference type="RefSeq" id="WP_339853020.1">
    <property type="nucleotide sequence ID" value="NZ_CAXAXR010000004.1"/>
</dbReference>
<name>A0A348WEL0_9RHOB</name>
<gene>
    <name evidence="2" type="ORF">DCS45_14010</name>
</gene>
<evidence type="ECO:0000313" key="3">
    <source>
        <dbReference type="Proteomes" id="UP000264719"/>
    </source>
</evidence>
<reference evidence="2 3" key="1">
    <citation type="journal article" date="2018" name="Nat. Biotechnol.">
        <title>A standardized bacterial taxonomy based on genome phylogeny substantially revises the tree of life.</title>
        <authorList>
            <person name="Parks D.H."/>
            <person name="Chuvochina M."/>
            <person name="Waite D.W."/>
            <person name="Rinke C."/>
            <person name="Skarshewski A."/>
            <person name="Chaumeil P.A."/>
            <person name="Hugenholtz P."/>
        </authorList>
    </citation>
    <scope>NUCLEOTIDE SEQUENCE [LARGE SCALE GENOMIC DNA]</scope>
    <source>
        <strain evidence="2">UBA9169</strain>
    </source>
</reference>
<proteinExistence type="predicted"/>